<gene>
    <name evidence="1" type="ORF">CLUMA_CG013250</name>
</gene>
<dbReference type="Proteomes" id="UP000183832">
    <property type="component" value="Unassembled WGS sequence"/>
</dbReference>
<sequence>MVGWLFFATEEYSGSIIYVELKCLYTSKSIIKSGNTLTLKSSTAIRVQTHRHCFTSSVLHIFILSSQALDYVSI</sequence>
<organism evidence="1 2">
    <name type="scientific">Clunio marinus</name>
    <dbReference type="NCBI Taxonomy" id="568069"/>
    <lineage>
        <taxon>Eukaryota</taxon>
        <taxon>Metazoa</taxon>
        <taxon>Ecdysozoa</taxon>
        <taxon>Arthropoda</taxon>
        <taxon>Hexapoda</taxon>
        <taxon>Insecta</taxon>
        <taxon>Pterygota</taxon>
        <taxon>Neoptera</taxon>
        <taxon>Endopterygota</taxon>
        <taxon>Diptera</taxon>
        <taxon>Nematocera</taxon>
        <taxon>Chironomoidea</taxon>
        <taxon>Chironomidae</taxon>
        <taxon>Clunio</taxon>
    </lineage>
</organism>
<proteinExistence type="predicted"/>
<evidence type="ECO:0000313" key="2">
    <source>
        <dbReference type="Proteomes" id="UP000183832"/>
    </source>
</evidence>
<accession>A0A1J1IN98</accession>
<reference evidence="1 2" key="1">
    <citation type="submission" date="2015-04" db="EMBL/GenBank/DDBJ databases">
        <authorList>
            <person name="Syromyatnikov M.Y."/>
            <person name="Popov V.N."/>
        </authorList>
    </citation>
    <scope>NUCLEOTIDE SEQUENCE [LARGE SCALE GENOMIC DNA]</scope>
</reference>
<name>A0A1J1IN98_9DIPT</name>
<dbReference type="AlphaFoldDB" id="A0A1J1IN98"/>
<protein>
    <submittedName>
        <fullName evidence="1">CLUMA_CG013250, isoform A</fullName>
    </submittedName>
</protein>
<evidence type="ECO:0000313" key="1">
    <source>
        <dbReference type="EMBL" id="CRK99953.1"/>
    </source>
</evidence>
<dbReference type="EMBL" id="CVRI01000054">
    <property type="protein sequence ID" value="CRK99953.1"/>
    <property type="molecule type" value="Genomic_DNA"/>
</dbReference>
<keyword evidence="2" id="KW-1185">Reference proteome</keyword>